<comment type="caution">
    <text evidence="16">The sequence shown here is derived from an EMBL/GenBank/DDBJ whole genome shotgun (WGS) entry which is preliminary data.</text>
</comment>
<dbReference type="NCBIfam" id="TIGR00667">
    <property type="entry name" value="aat"/>
    <property type="match status" value="1"/>
</dbReference>
<dbReference type="RefSeq" id="WP_016189682.1">
    <property type="nucleotide sequence ID" value="NZ_CP089932.1"/>
</dbReference>
<evidence type="ECO:0000256" key="14">
    <source>
        <dbReference type="ARBA" id="ARBA00083640"/>
    </source>
</evidence>
<evidence type="ECO:0000256" key="13">
    <source>
        <dbReference type="ARBA" id="ARBA00077165"/>
    </source>
</evidence>
<dbReference type="PANTHER" id="PTHR30098:SF2">
    <property type="entry name" value="LEUCYL_PHENYLALANYL-TRNA--PROTEIN TRANSFERASE"/>
    <property type="match status" value="1"/>
</dbReference>
<dbReference type="AlphaFoldDB" id="A0A0M2KCJ3"/>
<comment type="catalytic activity">
    <reaction evidence="5 15">
        <text>L-phenylalanyl-tRNA(Phe) + an N-terminal L-alpha-aminoacyl-[protein] = an N-terminal L-phenylalanyl-L-alpha-aminoacyl-[protein] + tRNA(Phe)</text>
        <dbReference type="Rhea" id="RHEA:43632"/>
        <dbReference type="Rhea" id="RHEA-COMP:9668"/>
        <dbReference type="Rhea" id="RHEA-COMP:9699"/>
        <dbReference type="Rhea" id="RHEA-COMP:10636"/>
        <dbReference type="Rhea" id="RHEA-COMP:10637"/>
        <dbReference type="ChEBI" id="CHEBI:78442"/>
        <dbReference type="ChEBI" id="CHEBI:78531"/>
        <dbReference type="ChEBI" id="CHEBI:78597"/>
        <dbReference type="ChEBI" id="CHEBI:83561"/>
        <dbReference type="EC" id="2.3.2.6"/>
    </reaction>
</comment>
<dbReference type="Gene3D" id="3.30.70.3550">
    <property type="entry name" value="Leucyl/phenylalanyl-tRNA-protein transferase, N-terminal domain"/>
    <property type="match status" value="1"/>
</dbReference>
<dbReference type="FunFam" id="3.30.70.3550:FF:000001">
    <property type="entry name" value="Leucyl/phenylalanyl-tRNA--protein transferase"/>
    <property type="match status" value="1"/>
</dbReference>
<dbReference type="GO" id="GO:0030163">
    <property type="term" value="P:protein catabolic process"/>
    <property type="evidence" value="ECO:0007669"/>
    <property type="project" value="UniProtKB-UniRule"/>
</dbReference>
<dbReference type="GO" id="GO:0008914">
    <property type="term" value="F:leucyl-tRNA--protein transferase activity"/>
    <property type="evidence" value="ECO:0007669"/>
    <property type="project" value="UniProtKB-UniRule"/>
</dbReference>
<dbReference type="InterPro" id="IPR042221">
    <property type="entry name" value="Leu/Phe-tRNA_Trfase_N"/>
</dbReference>
<evidence type="ECO:0000256" key="2">
    <source>
        <dbReference type="ARBA" id="ARBA00022490"/>
    </source>
</evidence>
<dbReference type="PANTHER" id="PTHR30098">
    <property type="entry name" value="LEUCYL/PHENYLALANYL-TRNA--PROTEIN TRANSFERASE"/>
    <property type="match status" value="1"/>
</dbReference>
<evidence type="ECO:0000256" key="7">
    <source>
        <dbReference type="ARBA" id="ARBA00051538"/>
    </source>
</evidence>
<name>A0A0M2KCJ3_9GAMM</name>
<sequence length="230" mass="26305">MRLIQLSRDSLSFPPPEMALREPNGLLAIGGDLSPPRLLSAYYRGIFPWFSARDPILWWSPDPRAVLYPDKFHLSRSMKRFHRHSPYRVTMNQNFYGVLEGCASDRQEGTWITHEVKRAWLKLSEAGHAQSIEVWLGDEMVGGMYGMALGLIFCGESMFSYRENASKTALHVFSQYFAQQGGKLIDCQVLNPHTASLGAEEISRSHYLRLVEEMAHHPLAESCWQQQTLF</sequence>
<proteinExistence type="inferred from homology"/>
<comment type="similarity">
    <text evidence="9 15">Belongs to the L/F-transferase family.</text>
</comment>
<dbReference type="GO" id="GO:0005737">
    <property type="term" value="C:cytoplasm"/>
    <property type="evidence" value="ECO:0007669"/>
    <property type="project" value="UniProtKB-SubCell"/>
</dbReference>
<evidence type="ECO:0000256" key="8">
    <source>
        <dbReference type="ARBA" id="ARBA00054043"/>
    </source>
</evidence>
<evidence type="ECO:0000256" key="3">
    <source>
        <dbReference type="ARBA" id="ARBA00022679"/>
    </source>
</evidence>
<organism evidence="16 17">
    <name type="scientific">Erwinia tracheiphila</name>
    <dbReference type="NCBI Taxonomy" id="65700"/>
    <lineage>
        <taxon>Bacteria</taxon>
        <taxon>Pseudomonadati</taxon>
        <taxon>Pseudomonadota</taxon>
        <taxon>Gammaproteobacteria</taxon>
        <taxon>Enterobacterales</taxon>
        <taxon>Erwiniaceae</taxon>
        <taxon>Erwinia</taxon>
    </lineage>
</organism>
<dbReference type="Pfam" id="PF03588">
    <property type="entry name" value="Leu_Phe_trans"/>
    <property type="match status" value="1"/>
</dbReference>
<dbReference type="Proteomes" id="UP000033924">
    <property type="component" value="Unassembled WGS sequence"/>
</dbReference>
<keyword evidence="3 15" id="KW-0808">Transferase</keyword>
<evidence type="ECO:0000256" key="5">
    <source>
        <dbReference type="ARBA" id="ARBA00050607"/>
    </source>
</evidence>
<keyword evidence="17" id="KW-1185">Reference proteome</keyword>
<evidence type="ECO:0000313" key="17">
    <source>
        <dbReference type="Proteomes" id="UP000033924"/>
    </source>
</evidence>
<dbReference type="InterPro" id="IPR016181">
    <property type="entry name" value="Acyl_CoA_acyltransferase"/>
</dbReference>
<dbReference type="InterPro" id="IPR042203">
    <property type="entry name" value="Leu/Phe-tRNA_Trfase_C"/>
</dbReference>
<keyword evidence="4 15" id="KW-0012">Acyltransferase</keyword>
<evidence type="ECO:0000256" key="11">
    <source>
        <dbReference type="ARBA" id="ARBA00074372"/>
    </source>
</evidence>
<comment type="catalytic activity">
    <reaction evidence="7 15">
        <text>N-terminal L-lysyl-[protein] + L-leucyl-tRNA(Leu) = N-terminal L-leucyl-L-lysyl-[protein] + tRNA(Leu) + H(+)</text>
        <dbReference type="Rhea" id="RHEA:12340"/>
        <dbReference type="Rhea" id="RHEA-COMP:9613"/>
        <dbReference type="Rhea" id="RHEA-COMP:9622"/>
        <dbReference type="Rhea" id="RHEA-COMP:12670"/>
        <dbReference type="Rhea" id="RHEA-COMP:12671"/>
        <dbReference type="ChEBI" id="CHEBI:15378"/>
        <dbReference type="ChEBI" id="CHEBI:65249"/>
        <dbReference type="ChEBI" id="CHEBI:78442"/>
        <dbReference type="ChEBI" id="CHEBI:78494"/>
        <dbReference type="ChEBI" id="CHEBI:133043"/>
        <dbReference type="EC" id="2.3.2.6"/>
    </reaction>
</comment>
<evidence type="ECO:0000313" key="16">
    <source>
        <dbReference type="EMBL" id="KKF34987.1"/>
    </source>
</evidence>
<dbReference type="FunFam" id="3.40.630.70:FF:000001">
    <property type="entry name" value="Leucyl/phenylalanyl-tRNA--protein transferase"/>
    <property type="match status" value="1"/>
</dbReference>
<keyword evidence="2 15" id="KW-0963">Cytoplasm</keyword>
<evidence type="ECO:0000256" key="1">
    <source>
        <dbReference type="ARBA" id="ARBA00004496"/>
    </source>
</evidence>
<evidence type="ECO:0000256" key="9">
    <source>
        <dbReference type="ARBA" id="ARBA00061535"/>
    </source>
</evidence>
<dbReference type="HAMAP" id="MF_00688">
    <property type="entry name" value="Leu_Phe_trans"/>
    <property type="match status" value="1"/>
</dbReference>
<comment type="function">
    <text evidence="8 15">Functions in the N-end rule pathway of protein degradation where it conjugates Leu, Phe and, less efficiently, Met from aminoacyl-tRNAs to the N-termini of proteins containing an N-terminal arginine or lysine.</text>
</comment>
<evidence type="ECO:0000256" key="15">
    <source>
        <dbReference type="HAMAP-Rule" id="MF_00688"/>
    </source>
</evidence>
<evidence type="ECO:0000256" key="4">
    <source>
        <dbReference type="ARBA" id="ARBA00023315"/>
    </source>
</evidence>
<dbReference type="InterPro" id="IPR004616">
    <property type="entry name" value="Leu/Phe-tRNA_Trfase"/>
</dbReference>
<evidence type="ECO:0000256" key="6">
    <source>
        <dbReference type="ARBA" id="ARBA00050652"/>
    </source>
</evidence>
<reference evidence="16 17" key="1">
    <citation type="submission" date="2015-01" db="EMBL/GenBank/DDBJ databases">
        <title>Erwinia tracheiphila.</title>
        <authorList>
            <person name="Shapiro L.R."/>
        </authorList>
    </citation>
    <scope>NUCLEOTIDE SEQUENCE [LARGE SCALE GENOMIC DNA]</scope>
    <source>
        <strain evidence="16 17">BuffGH</strain>
    </source>
</reference>
<dbReference type="SUPFAM" id="SSF55729">
    <property type="entry name" value="Acyl-CoA N-acyltransferases (Nat)"/>
    <property type="match status" value="1"/>
</dbReference>
<dbReference type="Gene3D" id="3.40.630.70">
    <property type="entry name" value="Leucyl/phenylalanyl-tRNA-protein transferase, C-terminal domain"/>
    <property type="match status" value="1"/>
</dbReference>
<evidence type="ECO:0000256" key="12">
    <source>
        <dbReference type="ARBA" id="ARBA00077136"/>
    </source>
</evidence>
<dbReference type="EC" id="2.3.2.6" evidence="10 15"/>
<protein>
    <recommendedName>
        <fullName evidence="11 15">Leucyl/phenylalanyl-tRNA--protein transferase</fullName>
        <ecNumber evidence="10 15">2.3.2.6</ecNumber>
    </recommendedName>
    <alternativeName>
        <fullName evidence="12 15">L/F-transferase</fullName>
    </alternativeName>
    <alternativeName>
        <fullName evidence="13 15">Leucyltransferase</fullName>
    </alternativeName>
    <alternativeName>
        <fullName evidence="14 15">Phenyalanyltransferase</fullName>
    </alternativeName>
</protein>
<comment type="catalytic activity">
    <reaction evidence="6 15">
        <text>N-terminal L-arginyl-[protein] + L-leucyl-tRNA(Leu) = N-terminal L-leucyl-L-arginyl-[protein] + tRNA(Leu) + H(+)</text>
        <dbReference type="Rhea" id="RHEA:50416"/>
        <dbReference type="Rhea" id="RHEA-COMP:9613"/>
        <dbReference type="Rhea" id="RHEA-COMP:9622"/>
        <dbReference type="Rhea" id="RHEA-COMP:12672"/>
        <dbReference type="Rhea" id="RHEA-COMP:12673"/>
        <dbReference type="ChEBI" id="CHEBI:15378"/>
        <dbReference type="ChEBI" id="CHEBI:64719"/>
        <dbReference type="ChEBI" id="CHEBI:78442"/>
        <dbReference type="ChEBI" id="CHEBI:78494"/>
        <dbReference type="ChEBI" id="CHEBI:133044"/>
        <dbReference type="EC" id="2.3.2.6"/>
    </reaction>
</comment>
<dbReference type="STRING" id="65700.SY86_05370"/>
<dbReference type="EMBL" id="JXNU01000003">
    <property type="protein sequence ID" value="KKF34987.1"/>
    <property type="molecule type" value="Genomic_DNA"/>
</dbReference>
<dbReference type="PATRIC" id="fig|65700.7.peg.1347"/>
<accession>A0A0M2KCJ3</accession>
<gene>
    <name evidence="15 16" type="primary">aat</name>
    <name evidence="16" type="ORF">SY86_05370</name>
</gene>
<evidence type="ECO:0000256" key="10">
    <source>
        <dbReference type="ARBA" id="ARBA00066767"/>
    </source>
</evidence>
<comment type="subcellular location">
    <subcellularLocation>
        <location evidence="1 15">Cytoplasm</location>
    </subcellularLocation>
</comment>